<dbReference type="EMBL" id="AP026978">
    <property type="protein sequence ID" value="BDT97406.1"/>
    <property type="molecule type" value="Genomic_DNA"/>
</dbReference>
<dbReference type="InterPro" id="IPR050697">
    <property type="entry name" value="Adenylyl/Guanylyl_Cyclase_3/4"/>
</dbReference>
<reference evidence="3 4" key="1">
    <citation type="submission" date="2022-11" db="EMBL/GenBank/DDBJ databases">
        <title>Genome Sequencing of Nocardia sp. ON39_IFM12276 and assembly.</title>
        <authorList>
            <person name="Shimojima M."/>
            <person name="Toyokawa M."/>
            <person name="Uesaka K."/>
        </authorList>
    </citation>
    <scope>NUCLEOTIDE SEQUENCE [LARGE SCALE GENOMIC DNA]</scope>
    <source>
        <strain evidence="3 4">IFM 12276</strain>
    </source>
</reference>
<dbReference type="InterPro" id="IPR001054">
    <property type="entry name" value="A/G_cyclase"/>
</dbReference>
<dbReference type="PANTHER" id="PTHR43081:SF1">
    <property type="entry name" value="ADENYLATE CYCLASE, TERMINAL-DIFFERENTIATION SPECIFIC"/>
    <property type="match status" value="1"/>
</dbReference>
<keyword evidence="4" id="KW-1185">Reference proteome</keyword>
<gene>
    <name evidence="3" type="ORF">IFM12276_04350</name>
</gene>
<evidence type="ECO:0000313" key="3">
    <source>
        <dbReference type="EMBL" id="BDT97406.1"/>
    </source>
</evidence>
<organism evidence="3 4">
    <name type="scientific">Nocardia sputorum</name>
    <dbReference type="NCBI Taxonomy" id="2984338"/>
    <lineage>
        <taxon>Bacteria</taxon>
        <taxon>Bacillati</taxon>
        <taxon>Actinomycetota</taxon>
        <taxon>Actinomycetes</taxon>
        <taxon>Mycobacteriales</taxon>
        <taxon>Nocardiaceae</taxon>
        <taxon>Nocardia</taxon>
    </lineage>
</organism>
<protein>
    <submittedName>
        <fullName evidence="3">Adenylate cyclase</fullName>
    </submittedName>
</protein>
<dbReference type="PANTHER" id="PTHR43081">
    <property type="entry name" value="ADENYLATE CYCLASE, TERMINAL-DIFFERENTIATION SPECIFIC-RELATED"/>
    <property type="match status" value="1"/>
</dbReference>
<dbReference type="Gene3D" id="3.30.70.1230">
    <property type="entry name" value="Nucleotide cyclase"/>
    <property type="match status" value="1"/>
</dbReference>
<dbReference type="Proteomes" id="UP001317870">
    <property type="component" value="Chromosome"/>
</dbReference>
<dbReference type="InterPro" id="IPR029787">
    <property type="entry name" value="Nucleotide_cyclase"/>
</dbReference>
<proteinExistence type="inferred from homology"/>
<evidence type="ECO:0000313" key="4">
    <source>
        <dbReference type="Proteomes" id="UP001317870"/>
    </source>
</evidence>
<dbReference type="Pfam" id="PF00211">
    <property type="entry name" value="Guanylate_cyc"/>
    <property type="match status" value="1"/>
</dbReference>
<evidence type="ECO:0000256" key="1">
    <source>
        <dbReference type="ARBA" id="ARBA00005381"/>
    </source>
</evidence>
<comment type="similarity">
    <text evidence="1">Belongs to the adenylyl cyclase class-3 family.</text>
</comment>
<dbReference type="PROSITE" id="PS50125">
    <property type="entry name" value="GUANYLATE_CYCLASE_2"/>
    <property type="match status" value="1"/>
</dbReference>
<feature type="domain" description="Guanylate cyclase" evidence="2">
    <location>
        <begin position="188"/>
        <end position="297"/>
    </location>
</feature>
<dbReference type="SUPFAM" id="SSF55073">
    <property type="entry name" value="Nucleotide cyclase"/>
    <property type="match status" value="1"/>
</dbReference>
<sequence length="350" mass="37984">MEAERPDPTRKVPIMVPTDRSELVRSVVESYLLAGARRYNRTEVAEQSGTTTALTRRLWTALGFPSSIGDDAVDYADADVTAVRNFEQLTVLASADTRQQSATARTLGQGMARLAEWQVDLVLAEIEERIARADPGADPEETVRAATEGAIATLEELNNYAWRRHLAAALSRSLDPETSAGESVRELAVGFADMVGYTRLTRHLHPDELSILLEAFESTTTAAITENGGWVIKNVGDEVMFATETATEAARIALAIQESTMMVGGTPDLRVALAYGPVLQRFGDLYGSVVNIASRLTGVARPGTVLIDDGAAAALEGDPAFTIKHLRSVRVRGFNRLRPHLLRRNGKNGR</sequence>
<evidence type="ECO:0000259" key="2">
    <source>
        <dbReference type="PROSITE" id="PS50125"/>
    </source>
</evidence>
<accession>A0ABM8CR23</accession>
<dbReference type="CDD" id="cd07302">
    <property type="entry name" value="CHD"/>
    <property type="match status" value="1"/>
</dbReference>
<dbReference type="SMART" id="SM00044">
    <property type="entry name" value="CYCc"/>
    <property type="match status" value="1"/>
</dbReference>
<name>A0ABM8CR23_9NOCA</name>